<dbReference type="Proteomes" id="UP000005222">
    <property type="component" value="Chromosome K"/>
</dbReference>
<sequence length="79" mass="8652">MQPSCLAGIAADGVVVLARHAPAFLSAGLPRAFETSCARSKFGAICKYKMRFDVVQPTNQLDTRSSWMEHGTKSSAWYE</sequence>
<reference evidence="3" key="2">
    <citation type="journal article" date="2012" name="G3 (Bethesda)">
        <title>Pichia sorbitophila, an interspecies yeast hybrid reveals early steps of genome resolution following polyploidization.</title>
        <authorList>
            <person name="Leh Louis V."/>
            <person name="Despons L."/>
            <person name="Friedrich A."/>
            <person name="Martin T."/>
            <person name="Durrens P."/>
            <person name="Casaregola S."/>
            <person name="Neuveglise C."/>
            <person name="Fairhead C."/>
            <person name="Marck C."/>
            <person name="Cruz J.A."/>
            <person name="Straub M.L."/>
            <person name="Kugler V."/>
            <person name="Sacerdot C."/>
            <person name="Uzunov Z."/>
            <person name="Thierry A."/>
            <person name="Weiss S."/>
            <person name="Bleykasten C."/>
            <person name="De Montigny J."/>
            <person name="Jacques N."/>
            <person name="Jung P."/>
            <person name="Lemaire M."/>
            <person name="Mallet S."/>
            <person name="Morel G."/>
            <person name="Richard G.F."/>
            <person name="Sarkar A."/>
            <person name="Savel G."/>
            <person name="Schacherer J."/>
            <person name="Seret M.L."/>
            <person name="Talla E."/>
            <person name="Samson G."/>
            <person name="Jubin C."/>
            <person name="Poulain J."/>
            <person name="Vacherie B."/>
            <person name="Barbe V."/>
            <person name="Pelletier E."/>
            <person name="Sherman D.J."/>
            <person name="Westhof E."/>
            <person name="Weissenbach J."/>
            <person name="Baret P.V."/>
            <person name="Wincker P."/>
            <person name="Gaillardin C."/>
            <person name="Dujon B."/>
            <person name="Souciet J.L."/>
        </authorList>
    </citation>
    <scope>NUCLEOTIDE SEQUENCE [LARGE SCALE GENOMIC DNA]</scope>
    <source>
        <strain evidence="3">ATCC MYA-4447 / BCRC 22081 / CBS 7064 / NBRC 10061 / NRRL Y-12695</strain>
    </source>
</reference>
<dbReference type="EMBL" id="FO082049">
    <property type="protein sequence ID" value="CCE83714.1"/>
    <property type="molecule type" value="Genomic_DNA"/>
</dbReference>
<dbReference type="Proteomes" id="UP000005222">
    <property type="component" value="Chromosome L"/>
</dbReference>
<keyword evidence="3" id="KW-1185">Reference proteome</keyword>
<dbReference type="AlphaFoldDB" id="G8Y815"/>
<reference evidence="2" key="1">
    <citation type="submission" date="2011-10" db="EMBL/GenBank/DDBJ databases">
        <authorList>
            <person name="Genoscope - CEA"/>
        </authorList>
    </citation>
    <scope>NUCLEOTIDE SEQUENCE</scope>
</reference>
<dbReference type="HOGENOM" id="CLU_2606830_0_0_1"/>
<organism evidence="2 3">
    <name type="scientific">Pichia sorbitophila (strain ATCC MYA-4447 / BCRC 22081 / CBS 7064 / NBRC 10061 / NRRL Y-12695)</name>
    <name type="common">Hybrid yeast</name>
    <dbReference type="NCBI Taxonomy" id="559304"/>
    <lineage>
        <taxon>Eukaryota</taxon>
        <taxon>Fungi</taxon>
        <taxon>Dikarya</taxon>
        <taxon>Ascomycota</taxon>
        <taxon>Saccharomycotina</taxon>
        <taxon>Pichiomycetes</taxon>
        <taxon>Debaryomycetaceae</taxon>
        <taxon>Millerozyma</taxon>
    </lineage>
</organism>
<name>G8Y815_PICSO</name>
<protein>
    <submittedName>
        <fullName evidence="2">Piso0_004300 protein</fullName>
    </submittedName>
</protein>
<dbReference type="EMBL" id="FO082048">
    <property type="protein sequence ID" value="CCE84745.1"/>
    <property type="molecule type" value="Genomic_DNA"/>
</dbReference>
<evidence type="ECO:0000313" key="2">
    <source>
        <dbReference type="EMBL" id="CCE84745.1"/>
    </source>
</evidence>
<evidence type="ECO:0000313" key="1">
    <source>
        <dbReference type="EMBL" id="CCE83714.1"/>
    </source>
</evidence>
<dbReference type="InParanoid" id="G8Y815"/>
<proteinExistence type="predicted"/>
<accession>G8Y815</accession>
<gene>
    <name evidence="2" type="primary">Piso0_004300</name>
    <name evidence="1" type="ORF">GNLVRS01_PISO0K13848g</name>
    <name evidence="2" type="ORF">GNLVRS01_PISO0L13849g</name>
</gene>
<evidence type="ECO:0000313" key="3">
    <source>
        <dbReference type="Proteomes" id="UP000005222"/>
    </source>
</evidence>